<evidence type="ECO:0000256" key="1">
    <source>
        <dbReference type="SAM" id="MobiDB-lite"/>
    </source>
</evidence>
<feature type="region of interest" description="Disordered" evidence="1">
    <location>
        <begin position="188"/>
        <end position="221"/>
    </location>
</feature>
<dbReference type="PANTHER" id="PTHR44329">
    <property type="entry name" value="SERINE/THREONINE-PROTEIN KINASE TNNI3K-RELATED"/>
    <property type="match status" value="1"/>
</dbReference>
<dbReference type="Gene3D" id="1.10.510.10">
    <property type="entry name" value="Transferase(Phosphotransferase) domain 1"/>
    <property type="match status" value="1"/>
</dbReference>
<evidence type="ECO:0000259" key="2">
    <source>
        <dbReference type="PROSITE" id="PS50011"/>
    </source>
</evidence>
<dbReference type="Pfam" id="PF07714">
    <property type="entry name" value="PK_Tyr_Ser-Thr"/>
    <property type="match status" value="1"/>
</dbReference>
<dbReference type="InterPro" id="IPR011009">
    <property type="entry name" value="Kinase-like_dom_sf"/>
</dbReference>
<evidence type="ECO:0000313" key="3">
    <source>
        <dbReference type="EMBL" id="THH30827.1"/>
    </source>
</evidence>
<sequence length="483" mass="53587">MLPFLGIDPITFKNYLCIVLPWMAFGDVNHCMNILAEKDEIVPYLRWVTEIAEANALVDEDLHIKLSDFGLSQLADSTTASKGSRGGGTLRWMAPELLVDGDQPDYASDVYAFGCFCLEVYSHSRPFPLLNDTQVIVQVMRGEHPPRLAMKSGDDVPEGLWQLIKQCWLSQTERPSMVNVVASLLTQSQQEDPSEKATQPPSETQGTLTESSSPEMKAVGSVVSALQPEIVQDGEQYQSGKDDDVHDEHADADPEVEASLTAVQYDIPPMAQGQHFNIKPPAPDPAYHLPTLTTAQAVDQPSTLTLTMLSIDEAYTASRTDDPPHALSEPDSLTPVPVLHTLDSEHDSAELPKDPVFFFDIKPDSDDLLSWPSSKVVYGFPISAEWARHQLEITPNARGAGAIIVMTKMRMREICEAVWPEFILGDARVRTAFKRNYGPNGRCPFVSIANHRRPAPQWAVEQIVKALKLYGICENPDWFYMAI</sequence>
<accession>A0A4S4MYU8</accession>
<dbReference type="InterPro" id="IPR000719">
    <property type="entry name" value="Prot_kinase_dom"/>
</dbReference>
<dbReference type="InterPro" id="IPR051681">
    <property type="entry name" value="Ser/Thr_Kinases-Pseudokinases"/>
</dbReference>
<feature type="compositionally biased region" description="Polar residues" evidence="1">
    <location>
        <begin position="188"/>
        <end position="214"/>
    </location>
</feature>
<organism evidence="3 4">
    <name type="scientific">Antrodiella citrinella</name>
    <dbReference type="NCBI Taxonomy" id="2447956"/>
    <lineage>
        <taxon>Eukaryota</taxon>
        <taxon>Fungi</taxon>
        <taxon>Dikarya</taxon>
        <taxon>Basidiomycota</taxon>
        <taxon>Agaricomycotina</taxon>
        <taxon>Agaricomycetes</taxon>
        <taxon>Polyporales</taxon>
        <taxon>Steccherinaceae</taxon>
        <taxon>Antrodiella</taxon>
    </lineage>
</organism>
<dbReference type="InterPro" id="IPR001245">
    <property type="entry name" value="Ser-Thr/Tyr_kinase_cat_dom"/>
</dbReference>
<feature type="domain" description="Protein kinase" evidence="2">
    <location>
        <begin position="1"/>
        <end position="186"/>
    </location>
</feature>
<dbReference type="GO" id="GO:0005524">
    <property type="term" value="F:ATP binding"/>
    <property type="evidence" value="ECO:0007669"/>
    <property type="project" value="InterPro"/>
</dbReference>
<dbReference type="SUPFAM" id="SSF56112">
    <property type="entry name" value="Protein kinase-like (PK-like)"/>
    <property type="match status" value="1"/>
</dbReference>
<dbReference type="EMBL" id="SGPM01000066">
    <property type="protein sequence ID" value="THH30827.1"/>
    <property type="molecule type" value="Genomic_DNA"/>
</dbReference>
<dbReference type="GO" id="GO:0004674">
    <property type="term" value="F:protein serine/threonine kinase activity"/>
    <property type="evidence" value="ECO:0007669"/>
    <property type="project" value="TreeGrafter"/>
</dbReference>
<comment type="caution">
    <text evidence="3">The sequence shown here is derived from an EMBL/GenBank/DDBJ whole genome shotgun (WGS) entry which is preliminary data.</text>
</comment>
<proteinExistence type="predicted"/>
<keyword evidence="4" id="KW-1185">Reference proteome</keyword>
<dbReference type="AlphaFoldDB" id="A0A4S4MYU8"/>
<dbReference type="Proteomes" id="UP000308730">
    <property type="component" value="Unassembled WGS sequence"/>
</dbReference>
<reference evidence="3 4" key="1">
    <citation type="submission" date="2019-02" db="EMBL/GenBank/DDBJ databases">
        <title>Genome sequencing of the rare red list fungi Antrodiella citrinella (Flaviporus citrinellus).</title>
        <authorList>
            <person name="Buettner E."/>
            <person name="Kellner H."/>
        </authorList>
    </citation>
    <scope>NUCLEOTIDE SEQUENCE [LARGE SCALE GENOMIC DNA]</scope>
    <source>
        <strain evidence="3 4">DSM 108506</strain>
    </source>
</reference>
<evidence type="ECO:0000313" key="4">
    <source>
        <dbReference type="Proteomes" id="UP000308730"/>
    </source>
</evidence>
<dbReference type="OrthoDB" id="2791079at2759"/>
<gene>
    <name evidence="3" type="ORF">EUX98_g3360</name>
</gene>
<dbReference type="PROSITE" id="PS50011">
    <property type="entry name" value="PROTEIN_KINASE_DOM"/>
    <property type="match status" value="1"/>
</dbReference>
<protein>
    <recommendedName>
        <fullName evidence="2">Protein kinase domain-containing protein</fullName>
    </recommendedName>
</protein>
<name>A0A4S4MYU8_9APHY</name>